<keyword evidence="4 10" id="KW-0479">Metal-binding</keyword>
<name>A0A8T2MM45_9TELE</name>
<comment type="pathway">
    <text evidence="2 10">Protein modification; protein ubiquitination.</text>
</comment>
<accession>A0A8T2MM45</accession>
<evidence type="ECO:0000256" key="5">
    <source>
        <dbReference type="ARBA" id="ARBA00022771"/>
    </source>
</evidence>
<dbReference type="OrthoDB" id="15304at2759"/>
<dbReference type="PANTHER" id="PTHR21497">
    <property type="entry name" value="UBIQUITIN LIGASE E3 ALPHA-RELATED"/>
    <property type="match status" value="1"/>
</dbReference>
<feature type="zinc finger region" description="UBR-type" evidence="9">
    <location>
        <begin position="81"/>
        <end position="152"/>
    </location>
</feature>
<gene>
    <name evidence="12" type="ORF">JZ751_004492</name>
</gene>
<keyword evidence="13" id="KW-1185">Reference proteome</keyword>
<evidence type="ECO:0000256" key="8">
    <source>
        <dbReference type="ARBA" id="ARBA00046341"/>
    </source>
</evidence>
<proteinExistence type="inferred from homology"/>
<dbReference type="CDD" id="cd19673">
    <property type="entry name" value="UBR-box_UBR3"/>
    <property type="match status" value="1"/>
</dbReference>
<dbReference type="GO" id="GO:0000151">
    <property type="term" value="C:ubiquitin ligase complex"/>
    <property type="evidence" value="ECO:0007669"/>
    <property type="project" value="TreeGrafter"/>
</dbReference>
<dbReference type="EMBL" id="JAFBMS010001155">
    <property type="protein sequence ID" value="KAG9329489.1"/>
    <property type="molecule type" value="Genomic_DNA"/>
</dbReference>
<keyword evidence="5 10" id="KW-0863">Zinc-finger</keyword>
<evidence type="ECO:0000256" key="3">
    <source>
        <dbReference type="ARBA" id="ARBA00022679"/>
    </source>
</evidence>
<dbReference type="InterPro" id="IPR003126">
    <property type="entry name" value="Znf_UBR"/>
</dbReference>
<evidence type="ECO:0000256" key="1">
    <source>
        <dbReference type="ARBA" id="ARBA00000900"/>
    </source>
</evidence>
<comment type="function">
    <text evidence="10">Ubiquitin ligase protein which is a component of the N-end rule pathway. Recognizes and binds to proteins bearing specific N-terminal residues that are destabilizing according to the N-end rule, leading to their ubiquitination and subsequent degradation.</text>
</comment>
<evidence type="ECO:0000259" key="11">
    <source>
        <dbReference type="PROSITE" id="PS51157"/>
    </source>
</evidence>
<dbReference type="GO" id="GO:0071596">
    <property type="term" value="P:ubiquitin-dependent protein catabolic process via the N-end rule pathway"/>
    <property type="evidence" value="ECO:0007669"/>
    <property type="project" value="UniProtKB-UniRule"/>
</dbReference>
<dbReference type="GO" id="GO:0005737">
    <property type="term" value="C:cytoplasm"/>
    <property type="evidence" value="ECO:0007669"/>
    <property type="project" value="TreeGrafter"/>
</dbReference>
<dbReference type="SMART" id="SM00396">
    <property type="entry name" value="ZnF_UBR1"/>
    <property type="match status" value="1"/>
</dbReference>
<evidence type="ECO:0000256" key="4">
    <source>
        <dbReference type="ARBA" id="ARBA00022723"/>
    </source>
</evidence>
<dbReference type="InterPro" id="IPR039164">
    <property type="entry name" value="UBR1-like"/>
</dbReference>
<dbReference type="GO" id="GO:0016567">
    <property type="term" value="P:protein ubiquitination"/>
    <property type="evidence" value="ECO:0007669"/>
    <property type="project" value="UniProtKB-UniRule"/>
</dbReference>
<comment type="caution">
    <text evidence="12">The sequence shown here is derived from an EMBL/GenBank/DDBJ whole genome shotgun (WGS) entry which is preliminary data.</text>
</comment>
<feature type="domain" description="UBR-type" evidence="11">
    <location>
        <begin position="81"/>
        <end position="152"/>
    </location>
</feature>
<dbReference type="PROSITE" id="PS51157">
    <property type="entry name" value="ZF_UBR"/>
    <property type="match status" value="1"/>
</dbReference>
<organism evidence="12 13">
    <name type="scientific">Albula glossodonta</name>
    <name type="common">roundjaw bonefish</name>
    <dbReference type="NCBI Taxonomy" id="121402"/>
    <lineage>
        <taxon>Eukaryota</taxon>
        <taxon>Metazoa</taxon>
        <taxon>Chordata</taxon>
        <taxon>Craniata</taxon>
        <taxon>Vertebrata</taxon>
        <taxon>Euteleostomi</taxon>
        <taxon>Actinopterygii</taxon>
        <taxon>Neopterygii</taxon>
        <taxon>Teleostei</taxon>
        <taxon>Albuliformes</taxon>
        <taxon>Albulidae</taxon>
        <taxon>Albula</taxon>
    </lineage>
</organism>
<evidence type="ECO:0000256" key="10">
    <source>
        <dbReference type="RuleBase" id="RU366018"/>
    </source>
</evidence>
<evidence type="ECO:0000313" key="12">
    <source>
        <dbReference type="EMBL" id="KAG9329489.1"/>
    </source>
</evidence>
<dbReference type="Gene3D" id="2.10.110.30">
    <property type="match status" value="1"/>
</dbReference>
<dbReference type="PANTHER" id="PTHR21497:SF39">
    <property type="entry name" value="E3 UBIQUITIN-PROTEIN LIGASE UBR3"/>
    <property type="match status" value="1"/>
</dbReference>
<reference evidence="12" key="1">
    <citation type="thesis" date="2021" institute="BYU ScholarsArchive" country="Provo, UT, USA">
        <title>Applications of and Algorithms for Genome Assembly and Genomic Analyses with an Emphasis on Marine Teleosts.</title>
        <authorList>
            <person name="Pickett B.D."/>
        </authorList>
    </citation>
    <scope>NUCLEOTIDE SEQUENCE</scope>
    <source>
        <strain evidence="12">HI-2016</strain>
    </source>
</reference>
<evidence type="ECO:0000256" key="2">
    <source>
        <dbReference type="ARBA" id="ARBA00004906"/>
    </source>
</evidence>
<dbReference type="Proteomes" id="UP000824540">
    <property type="component" value="Unassembled WGS sequence"/>
</dbReference>
<dbReference type="GO" id="GO:0061630">
    <property type="term" value="F:ubiquitin protein ligase activity"/>
    <property type="evidence" value="ECO:0007669"/>
    <property type="project" value="UniProtKB-UniRule"/>
</dbReference>
<dbReference type="FunFam" id="2.10.110.30:FF:000002">
    <property type="entry name" value="Putative e3 ubiquitin-protein ligase ubr3"/>
    <property type="match status" value="1"/>
</dbReference>
<protein>
    <recommendedName>
        <fullName evidence="10">E3 ubiquitin-protein ligase</fullName>
        <ecNumber evidence="10">2.3.2.27</ecNumber>
    </recommendedName>
</protein>
<keyword evidence="6 10" id="KW-0833">Ubl conjugation pathway</keyword>
<comment type="similarity">
    <text evidence="8 10">Belongs to the E3 ubiquitin-protein ligase UBR1-like family.</text>
</comment>
<evidence type="ECO:0000313" key="13">
    <source>
        <dbReference type="Proteomes" id="UP000824540"/>
    </source>
</evidence>
<dbReference type="GO" id="GO:0008270">
    <property type="term" value="F:zinc ion binding"/>
    <property type="evidence" value="ECO:0007669"/>
    <property type="project" value="UniProtKB-UniRule"/>
</dbReference>
<evidence type="ECO:0000256" key="9">
    <source>
        <dbReference type="PROSITE-ProRule" id="PRU00508"/>
    </source>
</evidence>
<evidence type="ECO:0000256" key="6">
    <source>
        <dbReference type="ARBA" id="ARBA00022786"/>
    </source>
</evidence>
<keyword evidence="7 10" id="KW-0862">Zinc</keyword>
<dbReference type="EC" id="2.3.2.27" evidence="10"/>
<sequence>MMAASLLRRDKKSTAAQLKADLSRTDNSSGVRQLQELLDCVLNPEKPAGDTEALDWCKYLLAGGEGFEEFCKTVRSYDNATLCGLVWTANFVAYRCRTCGISPCMSLCAECFNNGDHSGHDFNMFRSQAGGACDCGDSNVMRESGRHRLKTGENVPSVPSDLLLMSELVLPRFIVCIIQYLRDGYTEPGQEENVYAQKNYEKYLSALKGSGLVPAEEKAVGGAGPGVADLAASGAGPGAVSLLGGTGWRPKCWKEKESEAKQ</sequence>
<comment type="catalytic activity">
    <reaction evidence="1 10">
        <text>S-ubiquitinyl-[E2 ubiquitin-conjugating enzyme]-L-cysteine + [acceptor protein]-L-lysine = [E2 ubiquitin-conjugating enzyme]-L-cysteine + N(6)-ubiquitinyl-[acceptor protein]-L-lysine.</text>
        <dbReference type="EC" id="2.3.2.27"/>
    </reaction>
</comment>
<keyword evidence="3 10" id="KW-0808">Transferase</keyword>
<dbReference type="Pfam" id="PF02207">
    <property type="entry name" value="zf-UBR"/>
    <property type="match status" value="1"/>
</dbReference>
<evidence type="ECO:0000256" key="7">
    <source>
        <dbReference type="ARBA" id="ARBA00022833"/>
    </source>
</evidence>
<dbReference type="AlphaFoldDB" id="A0A8T2MM45"/>